<protein>
    <submittedName>
        <fullName evidence="2">TniQ family protein</fullName>
    </submittedName>
</protein>
<evidence type="ECO:0000313" key="3">
    <source>
        <dbReference type="Proteomes" id="UP001178322"/>
    </source>
</evidence>
<gene>
    <name evidence="2" type="ORF">QNH24_21305</name>
</gene>
<dbReference type="RefSeq" id="WP_283872915.1">
    <property type="nucleotide sequence ID" value="NZ_CP126101.1"/>
</dbReference>
<evidence type="ECO:0000313" key="2">
    <source>
        <dbReference type="EMBL" id="WHY54227.1"/>
    </source>
</evidence>
<dbReference type="Proteomes" id="UP001178322">
    <property type="component" value="Chromosome"/>
</dbReference>
<evidence type="ECO:0000259" key="1">
    <source>
        <dbReference type="Pfam" id="PF06527"/>
    </source>
</evidence>
<dbReference type="AlphaFoldDB" id="A0AAX3X4F7"/>
<organism evidence="2 3">
    <name type="scientific">Lysinibacillus pakistanensis</name>
    <dbReference type="NCBI Taxonomy" id="759811"/>
    <lineage>
        <taxon>Bacteria</taxon>
        <taxon>Bacillati</taxon>
        <taxon>Bacillota</taxon>
        <taxon>Bacilli</taxon>
        <taxon>Bacillales</taxon>
        <taxon>Bacillaceae</taxon>
        <taxon>Lysinibacillus</taxon>
    </lineage>
</organism>
<proteinExistence type="predicted"/>
<dbReference type="Pfam" id="PF06527">
    <property type="entry name" value="TniQ"/>
    <property type="match status" value="1"/>
</dbReference>
<reference evidence="2" key="1">
    <citation type="submission" date="2023-05" db="EMBL/GenBank/DDBJ databases">
        <title>Comparative genomics of Bacillaceae isolates and their secondary metabolite potential.</title>
        <authorList>
            <person name="Song L."/>
            <person name="Nielsen L.J."/>
            <person name="Mohite O."/>
            <person name="Xu X."/>
            <person name="Weber T."/>
            <person name="Kovacs A.T."/>
        </authorList>
    </citation>
    <scope>NUCLEOTIDE SEQUENCE</scope>
    <source>
        <strain evidence="2">LY1</strain>
    </source>
</reference>
<dbReference type="InterPro" id="IPR009492">
    <property type="entry name" value="TniQ"/>
</dbReference>
<sequence>MLKCKKTEIENLLSKRTVLYNLQPEGIGTPYIESLTSYITRLATIHNVNTSTLLRKIIAPVLSIDYLRKDLSQGFTTSTRNMINKNCSITLDYVEALELLTGREDLRNLTMLNWEGIFPSKLIGSYRKWCPSCFNQMIADSRNIYEPLIWYLEAIKKCDVHKIQLRDECTNCNKKLPFLSSQIMVGYCQYCKSWLGEEIKQNAHLNEMEKFIALNYKQLIENTPNLKWFPSNNFISIFFRRMIKDLGFKSPRSLANYFNINVKKMNSYIYEEKSPNYHSLIKIAYKLNKTIYEVIYEQNIIIKPIEVKKFNSLKKKDTPLKLIESRLKENLELEKPKSLTKLSSEIGFSTSTAKKHFPNLCKGIKDKTLAYQDKKEKETKAEIVRILSDCLNNDIPISLTELAKEKGISIQIFRKYCPDLSKEISVRYITYLSEMRTRKIEFYLKEVHRVANDLHQKGIYPSPFKIKQELKSSDSLFLYKEVREGWNEIVTHLGYK</sequence>
<dbReference type="EMBL" id="CP126101">
    <property type="protein sequence ID" value="WHY54227.1"/>
    <property type="molecule type" value="Genomic_DNA"/>
</dbReference>
<name>A0AAX3X4F7_9BACI</name>
<feature type="domain" description="TniQ" evidence="1">
    <location>
        <begin position="29"/>
        <end position="165"/>
    </location>
</feature>
<accession>A0AAX3X4F7</accession>